<reference evidence="2" key="1">
    <citation type="submission" date="2020-02" db="EMBL/GenBank/DDBJ databases">
        <authorList>
            <person name="Meier V. D."/>
        </authorList>
    </citation>
    <scope>NUCLEOTIDE SEQUENCE</scope>
    <source>
        <strain evidence="2">AVDCRST_MAG10</strain>
    </source>
</reference>
<organism evidence="2">
    <name type="scientific">uncultured Acidimicrobiales bacterium</name>
    <dbReference type="NCBI Taxonomy" id="310071"/>
    <lineage>
        <taxon>Bacteria</taxon>
        <taxon>Bacillati</taxon>
        <taxon>Actinomycetota</taxon>
        <taxon>Acidimicrobiia</taxon>
        <taxon>Acidimicrobiales</taxon>
        <taxon>environmental samples</taxon>
    </lineage>
</organism>
<feature type="compositionally biased region" description="Basic and acidic residues" evidence="1">
    <location>
        <begin position="122"/>
        <end position="133"/>
    </location>
</feature>
<accession>A0A6J4JBA5</accession>
<evidence type="ECO:0000313" key="2">
    <source>
        <dbReference type="EMBL" id="CAA9271804.1"/>
    </source>
</evidence>
<feature type="compositionally biased region" description="Basic residues" evidence="1">
    <location>
        <begin position="1"/>
        <end position="22"/>
    </location>
</feature>
<sequence length="133" mass="15835">ERHTPHRLAHPHLPQRPRRRRLPGQGVRVRGPWHLRPRRRPEHRRARRAPLAPRRRGHVRLGRQGRRALRHPPARQRLGLCGVRRPRRPLRPGHGRRSRSGSRAQGRGLRLPRVQRPRSRGQRLELRHLPGRV</sequence>
<feature type="compositionally biased region" description="Basic residues" evidence="1">
    <location>
        <begin position="84"/>
        <end position="100"/>
    </location>
</feature>
<feature type="compositionally biased region" description="Basic residues" evidence="1">
    <location>
        <begin position="31"/>
        <end position="74"/>
    </location>
</feature>
<gene>
    <name evidence="2" type="ORF">AVDCRST_MAG10-3274</name>
</gene>
<feature type="region of interest" description="Disordered" evidence="1">
    <location>
        <begin position="1"/>
        <end position="133"/>
    </location>
</feature>
<dbReference type="AlphaFoldDB" id="A0A6J4JBA5"/>
<protein>
    <submittedName>
        <fullName evidence="2">Glyoxalase family protein</fullName>
    </submittedName>
</protein>
<evidence type="ECO:0000256" key="1">
    <source>
        <dbReference type="SAM" id="MobiDB-lite"/>
    </source>
</evidence>
<feature type="non-terminal residue" evidence="2">
    <location>
        <position position="1"/>
    </location>
</feature>
<feature type="non-terminal residue" evidence="2">
    <location>
        <position position="133"/>
    </location>
</feature>
<name>A0A6J4JBA5_9ACTN</name>
<feature type="compositionally biased region" description="Low complexity" evidence="1">
    <location>
        <begin position="101"/>
        <end position="111"/>
    </location>
</feature>
<proteinExistence type="predicted"/>
<dbReference type="EMBL" id="CADCTB010000203">
    <property type="protein sequence ID" value="CAA9271804.1"/>
    <property type="molecule type" value="Genomic_DNA"/>
</dbReference>